<dbReference type="Proteomes" id="UP000614200">
    <property type="component" value="Unassembled WGS sequence"/>
</dbReference>
<feature type="domain" description="HTH marR-type" evidence="1">
    <location>
        <begin position="7"/>
        <end position="142"/>
    </location>
</feature>
<dbReference type="PANTHER" id="PTHR33164">
    <property type="entry name" value="TRANSCRIPTIONAL REGULATOR, MARR FAMILY"/>
    <property type="match status" value="1"/>
</dbReference>
<gene>
    <name evidence="2" type="ORF">ISU02_07080</name>
</gene>
<organism evidence="2 3">
    <name type="scientific">Fusibacter ferrireducens</name>
    <dbReference type="NCBI Taxonomy" id="2785058"/>
    <lineage>
        <taxon>Bacteria</taxon>
        <taxon>Bacillati</taxon>
        <taxon>Bacillota</taxon>
        <taxon>Clostridia</taxon>
        <taxon>Eubacteriales</taxon>
        <taxon>Eubacteriales Family XII. Incertae Sedis</taxon>
        <taxon>Fusibacter</taxon>
    </lineage>
</organism>
<reference evidence="2 3" key="1">
    <citation type="submission" date="2020-11" db="EMBL/GenBank/DDBJ databases">
        <title>Fusibacter basophilias sp. nov.</title>
        <authorList>
            <person name="Qiu D."/>
        </authorList>
    </citation>
    <scope>NUCLEOTIDE SEQUENCE [LARGE SCALE GENOMIC DNA]</scope>
    <source>
        <strain evidence="2 3">Q10-2</strain>
    </source>
</reference>
<proteinExistence type="predicted"/>
<dbReference type="InterPro" id="IPR036388">
    <property type="entry name" value="WH-like_DNA-bd_sf"/>
</dbReference>
<dbReference type="SMART" id="SM00347">
    <property type="entry name" value="HTH_MARR"/>
    <property type="match status" value="1"/>
</dbReference>
<evidence type="ECO:0000259" key="1">
    <source>
        <dbReference type="PROSITE" id="PS50995"/>
    </source>
</evidence>
<dbReference type="RefSeq" id="WP_194701121.1">
    <property type="nucleotide sequence ID" value="NZ_JADKNH010000004.1"/>
</dbReference>
<dbReference type="PRINTS" id="PR00598">
    <property type="entry name" value="HTHMARR"/>
</dbReference>
<dbReference type="InterPro" id="IPR000835">
    <property type="entry name" value="HTH_MarR-typ"/>
</dbReference>
<protein>
    <submittedName>
        <fullName evidence="2">MarR family transcriptional regulator</fullName>
    </submittedName>
</protein>
<dbReference type="PROSITE" id="PS50995">
    <property type="entry name" value="HTH_MARR_2"/>
    <property type="match status" value="1"/>
</dbReference>
<dbReference type="InterPro" id="IPR039422">
    <property type="entry name" value="MarR/SlyA-like"/>
</dbReference>
<dbReference type="EMBL" id="JADKNH010000004">
    <property type="protein sequence ID" value="MBF4692876.1"/>
    <property type="molecule type" value="Genomic_DNA"/>
</dbReference>
<dbReference type="InterPro" id="IPR036390">
    <property type="entry name" value="WH_DNA-bd_sf"/>
</dbReference>
<evidence type="ECO:0000313" key="3">
    <source>
        <dbReference type="Proteomes" id="UP000614200"/>
    </source>
</evidence>
<dbReference type="Gene3D" id="1.10.10.10">
    <property type="entry name" value="Winged helix-like DNA-binding domain superfamily/Winged helix DNA-binding domain"/>
    <property type="match status" value="1"/>
</dbReference>
<keyword evidence="3" id="KW-1185">Reference proteome</keyword>
<name>A0ABR9ZR07_9FIRM</name>
<evidence type="ECO:0000313" key="2">
    <source>
        <dbReference type="EMBL" id="MBF4692876.1"/>
    </source>
</evidence>
<dbReference type="Pfam" id="PF01047">
    <property type="entry name" value="MarR"/>
    <property type="match status" value="1"/>
</dbReference>
<dbReference type="SUPFAM" id="SSF46785">
    <property type="entry name" value="Winged helix' DNA-binding domain"/>
    <property type="match status" value="1"/>
</dbReference>
<comment type="caution">
    <text evidence="2">The sequence shown here is derived from an EMBL/GenBank/DDBJ whole genome shotgun (WGS) entry which is preliminary data.</text>
</comment>
<accession>A0ABR9ZR07</accession>
<dbReference type="PANTHER" id="PTHR33164:SF43">
    <property type="entry name" value="HTH-TYPE TRANSCRIPTIONAL REPRESSOR YETL"/>
    <property type="match status" value="1"/>
</dbReference>
<sequence>MHQDNGYLKLETLLEALAELKGQCTFQLIDELDADQLTVKQIEYLKLIDEFEATTISNLAEILDLKKPTVTETVHKLQNLDCVMKHQCSLDGRIYYITLTDKGEKLARLDQMSYRYLVEKIVQRLETNEIEILTSLLEKLMI</sequence>